<accession>A0A249XN53</accession>
<feature type="transmembrane region" description="Helical" evidence="1">
    <location>
        <begin position="91"/>
        <end position="112"/>
    </location>
</feature>
<dbReference type="Gene3D" id="1.20.5.340">
    <property type="match status" value="1"/>
</dbReference>
<evidence type="ECO:0000313" key="3">
    <source>
        <dbReference type="Proteomes" id="UP000226224"/>
    </source>
</evidence>
<dbReference type="EMBL" id="MF668273">
    <property type="protein sequence ID" value="ASZ73173.1"/>
    <property type="molecule type" value="Genomic_DNA"/>
</dbReference>
<reference evidence="2 3" key="1">
    <citation type="submission" date="2017-08" db="EMBL/GenBank/DDBJ databases">
        <authorList>
            <person name="Bertolini C.M."/>
            <person name="Tyransky A."/>
            <person name="Ball S.L."/>
            <person name="Breitenberger C.A."/>
            <person name="Daniels C.J."/>
            <person name="Garlena R.A."/>
            <person name="Russell D.A."/>
            <person name="Pope W.H."/>
            <person name="Jacobs-Sera D."/>
            <person name="Hendrix R.W."/>
            <person name="Hatfull G.F."/>
        </authorList>
    </citation>
    <scope>NUCLEOTIDE SEQUENCE [LARGE SCALE GENOMIC DNA]</scope>
</reference>
<evidence type="ECO:0000313" key="2">
    <source>
        <dbReference type="EMBL" id="ASZ73173.1"/>
    </source>
</evidence>
<dbReference type="Proteomes" id="UP000226224">
    <property type="component" value="Segment"/>
</dbReference>
<keyword evidence="1" id="KW-1133">Transmembrane helix</keyword>
<sequence>MVSTESDNYTQIRVDIGELKGILTTVITEHGRRITDIEQNAVRLRTDLTAVKDEITKEVTSVSTRVTTNSGDISNIREDVKNLFDRAGQSFSRTTAVIALIVAAGGFLWNVFGGK</sequence>
<keyword evidence="1" id="KW-0472">Membrane</keyword>
<organism evidence="2 3">
    <name type="scientific">Arthrobacter phage GurgleFerb</name>
    <dbReference type="NCBI Taxonomy" id="2027884"/>
    <lineage>
        <taxon>Viruses</taxon>
        <taxon>Duplodnaviria</taxon>
        <taxon>Heunggongvirae</taxon>
        <taxon>Uroviricota</taxon>
        <taxon>Caudoviricetes</taxon>
        <taxon>Jasminevirus</taxon>
        <taxon>Jasminevirus adat</taxon>
    </lineage>
</organism>
<protein>
    <submittedName>
        <fullName evidence="2">Membrane protein</fullName>
    </submittedName>
</protein>
<name>A0A249XN53_9CAUD</name>
<proteinExistence type="predicted"/>
<keyword evidence="1" id="KW-0812">Transmembrane</keyword>
<evidence type="ECO:0000256" key="1">
    <source>
        <dbReference type="SAM" id="Phobius"/>
    </source>
</evidence>
<gene>
    <name evidence="2" type="ORF">GURGLEFERB_18</name>
</gene>